<dbReference type="InterPro" id="IPR014729">
    <property type="entry name" value="Rossmann-like_a/b/a_fold"/>
</dbReference>
<keyword evidence="1 7" id="KW-0436">Ligase</keyword>
<dbReference type="PROSITE" id="PS50297">
    <property type="entry name" value="ANK_REP_REGION"/>
    <property type="match status" value="6"/>
</dbReference>
<feature type="repeat" description="ANK" evidence="4">
    <location>
        <begin position="278"/>
        <end position="304"/>
    </location>
</feature>
<dbReference type="GO" id="GO:0016874">
    <property type="term" value="F:ligase activity"/>
    <property type="evidence" value="ECO:0007669"/>
    <property type="project" value="UniProtKB-KW"/>
</dbReference>
<dbReference type="Gene3D" id="3.40.50.620">
    <property type="entry name" value="HUPs"/>
    <property type="match status" value="1"/>
</dbReference>
<dbReference type="SMART" id="SM00248">
    <property type="entry name" value="ANK"/>
    <property type="match status" value="9"/>
</dbReference>
<feature type="repeat" description="ANK" evidence="4">
    <location>
        <begin position="344"/>
        <end position="376"/>
    </location>
</feature>
<reference evidence="7 8" key="1">
    <citation type="submission" date="2016-02" db="EMBL/GenBank/DDBJ databases">
        <title>Genome analysis of coral dinoflagellate symbionts highlights evolutionary adaptations to a symbiotic lifestyle.</title>
        <authorList>
            <person name="Aranda M."/>
            <person name="Li Y."/>
            <person name="Liew Y.J."/>
            <person name="Baumgarten S."/>
            <person name="Simakov O."/>
            <person name="Wilson M."/>
            <person name="Piel J."/>
            <person name="Ashoor H."/>
            <person name="Bougouffa S."/>
            <person name="Bajic V.B."/>
            <person name="Ryu T."/>
            <person name="Ravasi T."/>
            <person name="Bayer T."/>
            <person name="Micklem G."/>
            <person name="Kim H."/>
            <person name="Bhak J."/>
            <person name="Lajeunesse T.C."/>
            <person name="Voolstra C.R."/>
        </authorList>
    </citation>
    <scope>NUCLEOTIDE SEQUENCE [LARGE SCALE GENOMIC DNA]</scope>
    <source>
        <strain evidence="7 8">CCMP2467</strain>
    </source>
</reference>
<dbReference type="PANTHER" id="PTHR24133">
    <property type="entry name" value="ANKYRIN DOMAIN-CONTAINING"/>
    <property type="match status" value="1"/>
</dbReference>
<dbReference type="Gene3D" id="1.25.40.20">
    <property type="entry name" value="Ankyrin repeat-containing domain"/>
    <property type="match status" value="2"/>
</dbReference>
<dbReference type="OrthoDB" id="438179at2759"/>
<keyword evidence="3" id="KW-0067">ATP-binding</keyword>
<feature type="repeat" description="ANK" evidence="4">
    <location>
        <begin position="410"/>
        <end position="436"/>
    </location>
</feature>
<name>A0A1Q9EPH8_SYMMI</name>
<feature type="repeat" description="ANK" evidence="4">
    <location>
        <begin position="377"/>
        <end position="403"/>
    </location>
</feature>
<feature type="repeat" description="ANK" evidence="4">
    <location>
        <begin position="311"/>
        <end position="343"/>
    </location>
</feature>
<sequence length="969" mass="105665">MSALQHGMSSNAVRSTADWLLLTQGLKRTVEKYFQLLQNCSMASGLELEALRSRWEILKMMFNMKLLALLSELRALGRGSRHHEARSGDVLWRDVLDQGALKPPPSRYTLRLPVDQKTRENQTMPLVPVDAFLLSGQLRNLPGQRLLVLGDDILSSDTDDEHILKPGDVQLVLVNFISTSALQEEELRGAAGSGQTSVVETILQRPQDPDFGDPAPLLIASKRGHLEVAHLLLEAKADKEKANGSGATPLFFAVQNWHSQVARLLLESKADKDKAMNGNATPLFISAQSGNLEVTRLLLDAKADKEKAMQDGATPLFIAAHRGHLEVARLLLDANADKEKAMNGGATPLSIAAHLGHLEVARLLLDAKADKEKAMKDGATPLFIAAHRGHLEVARLLLDAIADQEKAMSGGATPLSIAAETGHLEVARLLLDAKADKEKAMLHTKRDAKANMDKAENDGVTPLSIARLLLDAKANMDKAENDGVTPLSIARLLLDAKANMDKAENDGASPLSIAAHQGQSEVVPPLCPLQRALTVARRFAKAVPCSRRRSAFGLPAAGFLEFVSWGDPEGLSAMCLEASAAEQVGRDDIRGMYASEAVGKRMFEEFDRGQLATVSLLGLSARFPAGANFQPGRVTRGNVKFAELLQPLSFFQQRHIVLWTGMAAEPRIGQAQHALFKLVARTSRTSARAIRAQFPHQRGLLPHYFLRRIQRLRLKMDAGYLQKVGLDIRSSPALGLGRTNGQSNGITGTASPKVPAAQSPTRSANGNFGGDLMGKGYERAAITKGSHPPWLAPNGGVDAGLQVMNSLTGEKESFRPLKENKVIWYTCGPTVYDVAHMGHARAYLTFDILRRIMQNYLGFDVKYQINITDIDDKIILRARQNKLFDDFSQEASKMKLDELKKVVSAAVDLKGKKLEKKAPVKPAADASAKDQQEYTTSMAEHQLKLGQHSELESKIQVAMGTWDVATLDK</sequence>
<evidence type="ECO:0000313" key="7">
    <source>
        <dbReference type="EMBL" id="OLQ09333.1"/>
    </source>
</evidence>
<evidence type="ECO:0000313" key="8">
    <source>
        <dbReference type="Proteomes" id="UP000186817"/>
    </source>
</evidence>
<keyword evidence="8" id="KW-1185">Reference proteome</keyword>
<evidence type="ECO:0000256" key="1">
    <source>
        <dbReference type="ARBA" id="ARBA00022598"/>
    </source>
</evidence>
<dbReference type="InterPro" id="IPR052391">
    <property type="entry name" value="E3_Ligase-Neurotoxin"/>
</dbReference>
<evidence type="ECO:0000256" key="3">
    <source>
        <dbReference type="ARBA" id="ARBA00022840"/>
    </source>
</evidence>
<dbReference type="Pfam" id="PF00023">
    <property type="entry name" value="Ank"/>
    <property type="match status" value="1"/>
</dbReference>
<dbReference type="GO" id="GO:0005524">
    <property type="term" value="F:ATP binding"/>
    <property type="evidence" value="ECO:0007669"/>
    <property type="project" value="UniProtKB-KW"/>
</dbReference>
<dbReference type="SUPFAM" id="SSF48403">
    <property type="entry name" value="Ankyrin repeat"/>
    <property type="match status" value="1"/>
</dbReference>
<dbReference type="SUPFAM" id="SSF52374">
    <property type="entry name" value="Nucleotidylyl transferase"/>
    <property type="match status" value="1"/>
</dbReference>
<dbReference type="InterPro" id="IPR002110">
    <property type="entry name" value="Ankyrin_rpt"/>
</dbReference>
<accession>A0A1Q9EPH8</accession>
<proteinExistence type="predicted"/>
<dbReference type="AlphaFoldDB" id="A0A1Q9EPH8"/>
<keyword evidence="4" id="KW-0040">ANK repeat</keyword>
<feature type="repeat" description="ANK" evidence="4">
    <location>
        <begin position="212"/>
        <end position="244"/>
    </location>
</feature>
<feature type="region of interest" description="Disordered" evidence="5">
    <location>
        <begin position="738"/>
        <end position="769"/>
    </location>
</feature>
<evidence type="ECO:0000256" key="2">
    <source>
        <dbReference type="ARBA" id="ARBA00022741"/>
    </source>
</evidence>
<comment type="caution">
    <text evidence="7">The sequence shown here is derived from an EMBL/GenBank/DDBJ whole genome shotgun (WGS) entry which is preliminary data.</text>
</comment>
<dbReference type="Pfam" id="PF12796">
    <property type="entry name" value="Ank_2"/>
    <property type="match status" value="2"/>
</dbReference>
<dbReference type="EMBL" id="LSRX01000098">
    <property type="protein sequence ID" value="OLQ09333.1"/>
    <property type="molecule type" value="Genomic_DNA"/>
</dbReference>
<evidence type="ECO:0000256" key="4">
    <source>
        <dbReference type="PROSITE-ProRule" id="PRU00023"/>
    </source>
</evidence>
<dbReference type="PROSITE" id="PS50088">
    <property type="entry name" value="ANK_REPEAT"/>
    <property type="match status" value="7"/>
</dbReference>
<feature type="compositionally biased region" description="Polar residues" evidence="5">
    <location>
        <begin position="739"/>
        <end position="750"/>
    </location>
</feature>
<dbReference type="Pfam" id="PF01406">
    <property type="entry name" value="tRNA-synt_1e"/>
    <property type="match status" value="1"/>
</dbReference>
<dbReference type="InterPro" id="IPR036770">
    <property type="entry name" value="Ankyrin_rpt-contain_sf"/>
</dbReference>
<feature type="domain" description="tRNA synthetases class I catalytic" evidence="6">
    <location>
        <begin position="814"/>
        <end position="902"/>
    </location>
</feature>
<protein>
    <submittedName>
        <fullName evidence="7">Cysteine--tRNA ligase, cytoplasmic</fullName>
    </submittedName>
</protein>
<dbReference type="Proteomes" id="UP000186817">
    <property type="component" value="Unassembled WGS sequence"/>
</dbReference>
<dbReference type="PANTHER" id="PTHR24133:SF40">
    <property type="entry name" value="ANKYRIN REPEAT DOMAIN 44"/>
    <property type="match status" value="1"/>
</dbReference>
<dbReference type="InterPro" id="IPR032678">
    <property type="entry name" value="tRNA-synt_1_cat_dom"/>
</dbReference>
<organism evidence="7 8">
    <name type="scientific">Symbiodinium microadriaticum</name>
    <name type="common">Dinoflagellate</name>
    <name type="synonym">Zooxanthella microadriatica</name>
    <dbReference type="NCBI Taxonomy" id="2951"/>
    <lineage>
        <taxon>Eukaryota</taxon>
        <taxon>Sar</taxon>
        <taxon>Alveolata</taxon>
        <taxon>Dinophyceae</taxon>
        <taxon>Suessiales</taxon>
        <taxon>Symbiodiniaceae</taxon>
        <taxon>Symbiodinium</taxon>
    </lineage>
</organism>
<evidence type="ECO:0000256" key="5">
    <source>
        <dbReference type="SAM" id="MobiDB-lite"/>
    </source>
</evidence>
<keyword evidence="2" id="KW-0547">Nucleotide-binding</keyword>
<evidence type="ECO:0000259" key="6">
    <source>
        <dbReference type="Pfam" id="PF01406"/>
    </source>
</evidence>
<feature type="repeat" description="ANK" evidence="4">
    <location>
        <begin position="245"/>
        <end position="277"/>
    </location>
</feature>
<gene>
    <name evidence="7" type="primary">Aats-cys</name>
    <name evidence="7" type="ORF">AK812_SmicGene7043</name>
</gene>